<dbReference type="AlphaFoldDB" id="A0A1H8BU82"/>
<dbReference type="InterPro" id="IPR037883">
    <property type="entry name" value="Knr4/Smi1-like_sf"/>
</dbReference>
<dbReference type="OrthoDB" id="2355620at2"/>
<sequence>MQEKSLIELSLTALKKRLENNNQMIEVYGGRGHIGTYTCRFHEPATLEQIRAFEEKTGWILPEDYKNFLLITNGCRLFDHPEYGGENILYSLDEILFYAVGEPFEGRYTIADLYGDHLVIDSHLYQSGDPDYLLVKDKIAPLKDARKLYMNFELWFDRFLISQGSSFWNWPVYTAKNYDR</sequence>
<dbReference type="EMBL" id="FOCQ01000002">
    <property type="protein sequence ID" value="SEM85694.1"/>
    <property type="molecule type" value="Genomic_DNA"/>
</dbReference>
<keyword evidence="3" id="KW-1185">Reference proteome</keyword>
<evidence type="ECO:0000313" key="3">
    <source>
        <dbReference type="Proteomes" id="UP000199695"/>
    </source>
</evidence>
<evidence type="ECO:0000259" key="1">
    <source>
        <dbReference type="SMART" id="SM00860"/>
    </source>
</evidence>
<feature type="domain" description="Knr4/Smi1-like" evidence="1">
    <location>
        <begin position="44"/>
        <end position="158"/>
    </location>
</feature>
<gene>
    <name evidence="2" type="ORF">SAMN05444955_102333</name>
</gene>
<protein>
    <submittedName>
        <fullName evidence="2">SMI1 / KNR4 family (SUKH-1)</fullName>
    </submittedName>
</protein>
<dbReference type="InterPro" id="IPR018958">
    <property type="entry name" value="Knr4/Smi1-like_dom"/>
</dbReference>
<name>A0A1H8BU82_9BACL</name>
<accession>A0A1H8BU82</accession>
<dbReference type="RefSeq" id="WP_089965406.1">
    <property type="nucleotide sequence ID" value="NZ_FOCQ01000002.1"/>
</dbReference>
<proteinExistence type="predicted"/>
<dbReference type="SUPFAM" id="SSF160631">
    <property type="entry name" value="SMI1/KNR4-like"/>
    <property type="match status" value="1"/>
</dbReference>
<dbReference type="Pfam" id="PF09346">
    <property type="entry name" value="SMI1_KNR4"/>
    <property type="match status" value="1"/>
</dbReference>
<dbReference type="Gene3D" id="3.40.1580.10">
    <property type="entry name" value="SMI1/KNR4-like"/>
    <property type="match status" value="1"/>
</dbReference>
<reference evidence="2 3" key="1">
    <citation type="submission" date="2016-10" db="EMBL/GenBank/DDBJ databases">
        <authorList>
            <person name="de Groot N.N."/>
        </authorList>
    </citation>
    <scope>NUCLEOTIDE SEQUENCE [LARGE SCALE GENOMIC DNA]</scope>
    <source>
        <strain evidence="2 3">DSM 46701</strain>
    </source>
</reference>
<dbReference type="SMART" id="SM00860">
    <property type="entry name" value="SMI1_KNR4"/>
    <property type="match status" value="1"/>
</dbReference>
<dbReference type="Proteomes" id="UP000199695">
    <property type="component" value="Unassembled WGS sequence"/>
</dbReference>
<evidence type="ECO:0000313" key="2">
    <source>
        <dbReference type="EMBL" id="SEM85694.1"/>
    </source>
</evidence>
<organism evidence="2 3">
    <name type="scientific">Lihuaxuella thermophila</name>
    <dbReference type="NCBI Taxonomy" id="1173111"/>
    <lineage>
        <taxon>Bacteria</taxon>
        <taxon>Bacillati</taxon>
        <taxon>Bacillota</taxon>
        <taxon>Bacilli</taxon>
        <taxon>Bacillales</taxon>
        <taxon>Thermoactinomycetaceae</taxon>
        <taxon>Lihuaxuella</taxon>
    </lineage>
</organism>